<dbReference type="PROSITE" id="PS50280">
    <property type="entry name" value="SET"/>
    <property type="match status" value="1"/>
</dbReference>
<dbReference type="InterPro" id="IPR001214">
    <property type="entry name" value="SET_dom"/>
</dbReference>
<dbReference type="EMBL" id="WNWR01000038">
    <property type="protein sequence ID" value="KAE9993109.1"/>
    <property type="molecule type" value="Genomic_DNA"/>
</dbReference>
<dbReference type="Proteomes" id="UP000433883">
    <property type="component" value="Unassembled WGS sequence"/>
</dbReference>
<dbReference type="SMART" id="SM00317">
    <property type="entry name" value="SET"/>
    <property type="match status" value="1"/>
</dbReference>
<evidence type="ECO:0000259" key="1">
    <source>
        <dbReference type="PROSITE" id="PS50280"/>
    </source>
</evidence>
<evidence type="ECO:0000313" key="3">
    <source>
        <dbReference type="EMBL" id="KAE9974278.1"/>
    </source>
</evidence>
<keyword evidence="7" id="KW-1185">Reference proteome</keyword>
<dbReference type="Pfam" id="PF00856">
    <property type="entry name" value="SET"/>
    <property type="match status" value="1"/>
</dbReference>
<dbReference type="EMBL" id="WNWS01000298">
    <property type="protein sequence ID" value="KAE9971448.1"/>
    <property type="molecule type" value="Genomic_DNA"/>
</dbReference>
<organism evidence="3 5">
    <name type="scientific">Venturia inaequalis</name>
    <name type="common">Apple scab fungus</name>
    <dbReference type="NCBI Taxonomy" id="5025"/>
    <lineage>
        <taxon>Eukaryota</taxon>
        <taxon>Fungi</taxon>
        <taxon>Dikarya</taxon>
        <taxon>Ascomycota</taxon>
        <taxon>Pezizomycotina</taxon>
        <taxon>Dothideomycetes</taxon>
        <taxon>Pleosporomycetidae</taxon>
        <taxon>Venturiales</taxon>
        <taxon>Venturiaceae</taxon>
        <taxon>Venturia</taxon>
    </lineage>
</organism>
<evidence type="ECO:0000313" key="5">
    <source>
        <dbReference type="Proteomes" id="UP000433883"/>
    </source>
</evidence>
<evidence type="ECO:0000313" key="6">
    <source>
        <dbReference type="Proteomes" id="UP000447873"/>
    </source>
</evidence>
<reference evidence="3 5" key="1">
    <citation type="submission" date="2019-11" db="EMBL/GenBank/DDBJ databases">
        <title>Venturia inaequalis Genome Resource.</title>
        <authorList>
            <person name="Lichtner F.J."/>
        </authorList>
    </citation>
    <scope>NUCLEOTIDE SEQUENCE [LARGE SCALE GENOMIC DNA]</scope>
    <source>
        <strain evidence="2 6">120213</strain>
        <strain evidence="3">Bline_iso_100314</strain>
        <strain evidence="4 7">DMI_063113</strain>
    </source>
</reference>
<sequence length="325" mass="36351">MDSFYEIRDSPNKGLGAFAKVDIPRGTRLILEEPLLVAKPGPNGESLTQTTFQAYQAMSLPKGEAYDQLYYAPRLYDLYEAEVRKSTKGLSEDMVECIARVAATRASNSYGSGVYELSSRFNHACTPNCNQVDAGQGRMAVYSVRDVEAGEELTASYTDIDQPHEARQRHLDHYGFVCDCPACDVGTAEGMLSETRRRRIWRLRQDLTFLQGLAGMEDKKLFGPLALSVSRPTGEPDIGSAITNLVSLYKAENLVGTAMIDWYYVGFFYYIYRPMGFYEPDNPNDDKVAGIGWARKAMEADFRGKDSASYKFVLEWLESEGEVLG</sequence>
<dbReference type="PANTHER" id="PTHR47332:SF2">
    <property type="entry name" value="SET-6"/>
    <property type="match status" value="1"/>
</dbReference>
<dbReference type="PANTHER" id="PTHR47332">
    <property type="entry name" value="SET DOMAIN-CONTAINING PROTEIN 5"/>
    <property type="match status" value="1"/>
</dbReference>
<dbReference type="Proteomes" id="UP000490939">
    <property type="component" value="Unassembled WGS sequence"/>
</dbReference>
<name>A0A8H3URE1_VENIN</name>
<dbReference type="Gene3D" id="2.170.270.10">
    <property type="entry name" value="SET domain"/>
    <property type="match status" value="1"/>
</dbReference>
<feature type="domain" description="SET" evidence="1">
    <location>
        <begin position="3"/>
        <end position="158"/>
    </location>
</feature>
<dbReference type="InterPro" id="IPR046341">
    <property type="entry name" value="SET_dom_sf"/>
</dbReference>
<dbReference type="SUPFAM" id="SSF82199">
    <property type="entry name" value="SET domain"/>
    <property type="match status" value="1"/>
</dbReference>
<dbReference type="Proteomes" id="UP000447873">
    <property type="component" value="Unassembled WGS sequence"/>
</dbReference>
<protein>
    <recommendedName>
        <fullName evidence="1">SET domain-containing protein</fullName>
    </recommendedName>
</protein>
<evidence type="ECO:0000313" key="4">
    <source>
        <dbReference type="EMBL" id="KAE9993109.1"/>
    </source>
</evidence>
<gene>
    <name evidence="3" type="ORF">BLS_003216</name>
    <name evidence="4" type="ORF">EG327_006462</name>
    <name evidence="2" type="ORF">EG328_005553</name>
</gene>
<evidence type="ECO:0000313" key="7">
    <source>
        <dbReference type="Proteomes" id="UP000490939"/>
    </source>
</evidence>
<evidence type="ECO:0000313" key="2">
    <source>
        <dbReference type="EMBL" id="KAE9971448.1"/>
    </source>
</evidence>
<dbReference type="EMBL" id="WNWQ01000210">
    <property type="protein sequence ID" value="KAE9974278.1"/>
    <property type="molecule type" value="Genomic_DNA"/>
</dbReference>
<proteinExistence type="predicted"/>
<dbReference type="InterPro" id="IPR053185">
    <property type="entry name" value="SET_domain_protein"/>
</dbReference>
<dbReference type="CDD" id="cd20071">
    <property type="entry name" value="SET_SMYD"/>
    <property type="match status" value="1"/>
</dbReference>
<comment type="caution">
    <text evidence="3">The sequence shown here is derived from an EMBL/GenBank/DDBJ whole genome shotgun (WGS) entry which is preliminary data.</text>
</comment>
<dbReference type="AlphaFoldDB" id="A0A8H3URE1"/>
<accession>A0A8H3URE1</accession>
<dbReference type="OrthoDB" id="265717at2759"/>